<sequence>MSQANNRGGGNKRSRISSSGAYRQRENQSSSSSTNVAQTQSGVIIDNETELSSEIIKEQLNSVDDIITQPIIEVPTKRLLHLKELGGNLFVSSSTKIYSKILQKLFDRVLFTKSLNNDVNTSPSDLRVFERVLARSDDNDAYSTCTSLVQPMSATILVLGLTSCEHALVWKLLQRRNFKILISPGNSGITIDQSNIILSTIFQTEKDILDYIDTKQIDLIISLNKTYYFEELEARLCERGLHYLGCSVDTLALSDNQLNAKQFMSKHKIPTLDWIHCLNEEDVEKYLNKYPNQEQWIIRATNGNGLINCKTREETIQTVKAVFEDHIFGKLNQSIIVEHGYSIENNQICILYIVSDGDGDYTQLPIIQSDPLRMGAYGPCPYLTSKQLSYIRRRIVERTLRCSPTIRHLFGFRLLIQGTNYNQVYLLDYLSTFEEPEAEILLSLCEPDIFLQYALDLPSVPILPLISKKRRIHCVNTTITSTTKNSLNISNKILLGATKNNKVKIFHNQTDININNNGTNETNIIITNGERIFNVLGYGSTLQEAQIQSVLACEYIKQHTNIDDLLFKSDIGAEAIEWYKTHGDRHHSSTGGLTNGKKKKIKKKKSIITMINKRRGLTTRRRNIKSSEQEKDNENEQIETTDDDDDDDEDDDDENEPMDFERAFGSISDIPKLEHMDIHQNNGNFDDLNIHEDIGLARMIESLLGSLSSTLNVELNGQQWPVMPPLFTWIYQHSGFSQDEMFEYFNCGVDYLLLVDHTKTNIDDILRQLTETHTSSYFLGTFISINTTPTRKPIRLPQQPIIISPRPRTIQLKNISFKYPKPYQTATALTNNTLPIVIKDRMKQPIANDKTRCAVLISTNDTSLLSLLAYSTSTLECAFEIVLVLSTLASLSDIARVNELYPSVVTKVIQPKKYAARHYDLDQKVDDELQLHGCELVILDRYACRLSPSFIMAWRGRLLNIHSSLLPSFRHSTSPIRDALQAGVRITGITVHFIGESDTDNDGPIIAQESVSVSPLETEIQLENRLRTLEQQLYPKAIDMVASGKIIYQGKRRMGKTNSITTIIPSSY</sequence>
<evidence type="ECO:0000256" key="1">
    <source>
        <dbReference type="ARBA" id="ARBA00022598"/>
    </source>
</evidence>
<dbReference type="InterPro" id="IPR002376">
    <property type="entry name" value="Formyl_transf_N"/>
</dbReference>
<feature type="compositionally biased region" description="Acidic residues" evidence="4">
    <location>
        <begin position="635"/>
        <end position="658"/>
    </location>
</feature>
<keyword evidence="1" id="KW-0436">Ligase</keyword>
<organism evidence="9 10">
    <name type="scientific">Rotaria sordida</name>
    <dbReference type="NCBI Taxonomy" id="392033"/>
    <lineage>
        <taxon>Eukaryota</taxon>
        <taxon>Metazoa</taxon>
        <taxon>Spiralia</taxon>
        <taxon>Gnathifera</taxon>
        <taxon>Rotifera</taxon>
        <taxon>Eurotatoria</taxon>
        <taxon>Bdelloidea</taxon>
        <taxon>Philodinida</taxon>
        <taxon>Philodinidae</taxon>
        <taxon>Rotaria</taxon>
    </lineage>
</organism>
<dbReference type="Pfam" id="PF00551">
    <property type="entry name" value="Formyl_trans_N"/>
    <property type="match status" value="1"/>
</dbReference>
<evidence type="ECO:0000256" key="3">
    <source>
        <dbReference type="ARBA" id="ARBA00022840"/>
    </source>
</evidence>
<accession>A0A815MM19</accession>
<dbReference type="Gene3D" id="3.90.650.10">
    <property type="entry name" value="PurM-like C-terminal domain"/>
    <property type="match status" value="1"/>
</dbReference>
<dbReference type="Proteomes" id="UP000663870">
    <property type="component" value="Unassembled WGS sequence"/>
</dbReference>
<reference evidence="9" key="1">
    <citation type="submission" date="2021-02" db="EMBL/GenBank/DDBJ databases">
        <authorList>
            <person name="Nowell W R."/>
        </authorList>
    </citation>
    <scope>NUCLEOTIDE SEQUENCE</scope>
</reference>
<feature type="region of interest" description="Disordered" evidence="4">
    <location>
        <begin position="618"/>
        <end position="659"/>
    </location>
</feature>
<dbReference type="Gene3D" id="3.40.50.170">
    <property type="entry name" value="Formyl transferase, N-terminal domain"/>
    <property type="match status" value="1"/>
</dbReference>
<dbReference type="Gene3D" id="3.40.50.20">
    <property type="match status" value="1"/>
</dbReference>
<comment type="caution">
    <text evidence="9">The sequence shown here is derived from an EMBL/GenBank/DDBJ whole genome shotgun (WGS) entry which is preliminary data.</text>
</comment>
<evidence type="ECO:0000256" key="2">
    <source>
        <dbReference type="ARBA" id="ARBA00022741"/>
    </source>
</evidence>
<dbReference type="SUPFAM" id="SSF56059">
    <property type="entry name" value="Glutathione synthetase ATP-binding domain-like"/>
    <property type="match status" value="1"/>
</dbReference>
<dbReference type="SUPFAM" id="SSF56042">
    <property type="entry name" value="PurM C-terminal domain-like"/>
    <property type="match status" value="1"/>
</dbReference>
<evidence type="ECO:0000313" key="10">
    <source>
        <dbReference type="Proteomes" id="UP000663870"/>
    </source>
</evidence>
<dbReference type="InterPro" id="IPR020561">
    <property type="entry name" value="PRibGlycinamid_synth_ATP-grasp"/>
</dbReference>
<dbReference type="AlphaFoldDB" id="A0A815MM19"/>
<keyword evidence="3" id="KW-0067">ATP-binding</keyword>
<dbReference type="EMBL" id="CAJNOH010001068">
    <property type="protein sequence ID" value="CAF1171386.1"/>
    <property type="molecule type" value="Genomic_DNA"/>
</dbReference>
<feature type="compositionally biased region" description="Basic and acidic residues" evidence="4">
    <location>
        <begin position="625"/>
        <end position="634"/>
    </location>
</feature>
<dbReference type="GO" id="GO:0004637">
    <property type="term" value="F:phosphoribosylamine-glycine ligase activity"/>
    <property type="evidence" value="ECO:0007669"/>
    <property type="project" value="InterPro"/>
</dbReference>
<evidence type="ECO:0000259" key="5">
    <source>
        <dbReference type="Pfam" id="PF00551"/>
    </source>
</evidence>
<keyword evidence="2" id="KW-0547">Nucleotide-binding</keyword>
<evidence type="ECO:0000259" key="7">
    <source>
        <dbReference type="Pfam" id="PF02844"/>
    </source>
</evidence>
<dbReference type="InterPro" id="IPR000115">
    <property type="entry name" value="PRibGlycinamide_synth"/>
</dbReference>
<dbReference type="GO" id="GO:0009113">
    <property type="term" value="P:purine nucleobase biosynthetic process"/>
    <property type="evidence" value="ECO:0007669"/>
    <property type="project" value="InterPro"/>
</dbReference>
<dbReference type="InterPro" id="IPR037123">
    <property type="entry name" value="PRibGlycinamide_synth_C_sf"/>
</dbReference>
<feature type="region of interest" description="Disordered" evidence="4">
    <location>
        <begin position="583"/>
        <end position="603"/>
    </location>
</feature>
<dbReference type="SMART" id="SM01209">
    <property type="entry name" value="GARS_A"/>
    <property type="match status" value="1"/>
</dbReference>
<evidence type="ECO:0000259" key="6">
    <source>
        <dbReference type="Pfam" id="PF01071"/>
    </source>
</evidence>
<dbReference type="Pfam" id="PF02844">
    <property type="entry name" value="GARS_N"/>
    <property type="match status" value="1"/>
</dbReference>
<proteinExistence type="predicted"/>
<dbReference type="InterPro" id="IPR036477">
    <property type="entry name" value="Formyl_transf_N_sf"/>
</dbReference>
<dbReference type="GO" id="GO:0005524">
    <property type="term" value="F:ATP binding"/>
    <property type="evidence" value="ECO:0007669"/>
    <property type="project" value="UniProtKB-KW"/>
</dbReference>
<protein>
    <submittedName>
        <fullName evidence="9">Uncharacterized protein</fullName>
    </submittedName>
</protein>
<feature type="compositionally biased region" description="Polar residues" evidence="4">
    <location>
        <begin position="16"/>
        <end position="41"/>
    </location>
</feature>
<dbReference type="Gene3D" id="3.90.600.10">
    <property type="entry name" value="Phosphoribosylglycinamide synthetase, C-terminal domain"/>
    <property type="match status" value="1"/>
</dbReference>
<dbReference type="Pfam" id="PF01071">
    <property type="entry name" value="GARS_A"/>
    <property type="match status" value="1"/>
</dbReference>
<dbReference type="PANTHER" id="PTHR43472">
    <property type="entry name" value="PHOSPHORIBOSYLAMINE--GLYCINE LIGASE"/>
    <property type="match status" value="1"/>
</dbReference>
<dbReference type="InterPro" id="IPR036676">
    <property type="entry name" value="PurM-like_C_sf"/>
</dbReference>
<dbReference type="PANTHER" id="PTHR43472:SF1">
    <property type="entry name" value="PHOSPHORIBOSYLAMINE--GLYCINE LIGASE, CHLOROPLASTIC"/>
    <property type="match status" value="1"/>
</dbReference>
<feature type="domain" description="Phosphoribosylglycinamide synthetase N-terminal" evidence="7">
    <location>
        <begin position="155"/>
        <end position="247"/>
    </location>
</feature>
<dbReference type="Proteomes" id="UP000663854">
    <property type="component" value="Unassembled WGS sequence"/>
</dbReference>
<feature type="domain" description="Formyl transferase N-terminal" evidence="5">
    <location>
        <begin position="852"/>
        <end position="1038"/>
    </location>
</feature>
<evidence type="ECO:0000313" key="8">
    <source>
        <dbReference type="EMBL" id="CAF1171386.1"/>
    </source>
</evidence>
<dbReference type="EMBL" id="CAJNOL010001830">
    <property type="protein sequence ID" value="CAF1425109.1"/>
    <property type="molecule type" value="Genomic_DNA"/>
</dbReference>
<dbReference type="SUPFAM" id="SSF53328">
    <property type="entry name" value="Formyltransferase"/>
    <property type="match status" value="1"/>
</dbReference>
<evidence type="ECO:0000313" key="9">
    <source>
        <dbReference type="EMBL" id="CAF1425109.1"/>
    </source>
</evidence>
<feature type="region of interest" description="Disordered" evidence="4">
    <location>
        <begin position="1"/>
        <end position="41"/>
    </location>
</feature>
<gene>
    <name evidence="9" type="ORF">JXQ802_LOCUS36090</name>
    <name evidence="8" type="ORF">PYM288_LOCUS23293</name>
</gene>
<feature type="domain" description="Phosphoribosylglycinamide synthetase ATP-grasp (A)" evidence="6">
    <location>
        <begin position="260"/>
        <end position="401"/>
    </location>
</feature>
<keyword evidence="10" id="KW-1185">Reference proteome</keyword>
<dbReference type="InterPro" id="IPR020562">
    <property type="entry name" value="PRibGlycinamide_synth_N"/>
</dbReference>
<evidence type="ECO:0000256" key="4">
    <source>
        <dbReference type="SAM" id="MobiDB-lite"/>
    </source>
</evidence>
<name>A0A815MM19_9BILA</name>